<dbReference type="PANTHER" id="PTHR16301">
    <property type="entry name" value="IMPACT-RELATED"/>
    <property type="match status" value="1"/>
</dbReference>
<dbReference type="InterPro" id="IPR036956">
    <property type="entry name" value="Impact_N_sf"/>
</dbReference>
<evidence type="ECO:0000259" key="2">
    <source>
        <dbReference type="Pfam" id="PF01205"/>
    </source>
</evidence>
<proteinExistence type="inferred from homology"/>
<dbReference type="AlphaFoldDB" id="A0A8H5M9Y7"/>
<dbReference type="Gene3D" id="3.30.230.30">
    <property type="entry name" value="Impact, N-terminal domain"/>
    <property type="match status" value="1"/>
</dbReference>
<comment type="caution">
    <text evidence="3">The sequence shown here is derived from an EMBL/GenBank/DDBJ whole genome shotgun (WGS) entry which is preliminary data.</text>
</comment>
<accession>A0A8H5M9Y7</accession>
<dbReference type="OrthoDB" id="69641at2759"/>
<dbReference type="PANTHER" id="PTHR16301:SF25">
    <property type="entry name" value="PROTEIN IMPACT"/>
    <property type="match status" value="1"/>
</dbReference>
<dbReference type="SUPFAM" id="SSF54211">
    <property type="entry name" value="Ribosomal protein S5 domain 2-like"/>
    <property type="match status" value="1"/>
</dbReference>
<dbReference type="GO" id="GO:0005737">
    <property type="term" value="C:cytoplasm"/>
    <property type="evidence" value="ECO:0007669"/>
    <property type="project" value="TreeGrafter"/>
</dbReference>
<dbReference type="GO" id="GO:0140469">
    <property type="term" value="P:GCN2-mediated signaling"/>
    <property type="evidence" value="ECO:0007669"/>
    <property type="project" value="TreeGrafter"/>
</dbReference>
<sequence>MLPVRPWSRMVSTGILSQVYAGTSAWIRPTMLRGRPWTHMSHASMHKAAKSSDQWPHPLYVSDKIRDRKSTFLAHASTLPSPQAFPAFLDHLSSLSALKRATHCMYAYRITHPTLATGENDGGESGSGDRLARLLELSGCENVVVVVSRWYGGVKLGSDRWKCISDVAKDALDKGGFTKKRQECVIATATTTRKKRKRK</sequence>
<feature type="domain" description="Impact N-terminal" evidence="2">
    <location>
        <begin position="68"/>
        <end position="172"/>
    </location>
</feature>
<dbReference type="Pfam" id="PF01205">
    <property type="entry name" value="Impact_N"/>
    <property type="match status" value="1"/>
</dbReference>
<protein>
    <recommendedName>
        <fullName evidence="2">Impact N-terminal domain-containing protein</fullName>
    </recommendedName>
</protein>
<keyword evidence="4" id="KW-1185">Reference proteome</keyword>
<dbReference type="InterPro" id="IPR023582">
    <property type="entry name" value="Impact"/>
</dbReference>
<dbReference type="GO" id="GO:0006446">
    <property type="term" value="P:regulation of translational initiation"/>
    <property type="evidence" value="ECO:0007669"/>
    <property type="project" value="TreeGrafter"/>
</dbReference>
<dbReference type="EMBL" id="JAACJP010000003">
    <property type="protein sequence ID" value="KAF5385941.1"/>
    <property type="molecule type" value="Genomic_DNA"/>
</dbReference>
<dbReference type="InterPro" id="IPR001498">
    <property type="entry name" value="Impact_N"/>
</dbReference>
<evidence type="ECO:0000313" key="4">
    <source>
        <dbReference type="Proteomes" id="UP000565441"/>
    </source>
</evidence>
<evidence type="ECO:0000313" key="3">
    <source>
        <dbReference type="EMBL" id="KAF5385941.1"/>
    </source>
</evidence>
<reference evidence="3 4" key="1">
    <citation type="journal article" date="2020" name="ISME J.">
        <title>Uncovering the hidden diversity of litter-decomposition mechanisms in mushroom-forming fungi.</title>
        <authorList>
            <person name="Floudas D."/>
            <person name="Bentzer J."/>
            <person name="Ahren D."/>
            <person name="Johansson T."/>
            <person name="Persson P."/>
            <person name="Tunlid A."/>
        </authorList>
    </citation>
    <scope>NUCLEOTIDE SEQUENCE [LARGE SCALE GENOMIC DNA]</scope>
    <source>
        <strain evidence="3 4">CBS 661.87</strain>
    </source>
</reference>
<organism evidence="3 4">
    <name type="scientific">Tricholomella constricta</name>
    <dbReference type="NCBI Taxonomy" id="117010"/>
    <lineage>
        <taxon>Eukaryota</taxon>
        <taxon>Fungi</taxon>
        <taxon>Dikarya</taxon>
        <taxon>Basidiomycota</taxon>
        <taxon>Agaricomycotina</taxon>
        <taxon>Agaricomycetes</taxon>
        <taxon>Agaricomycetidae</taxon>
        <taxon>Agaricales</taxon>
        <taxon>Tricholomatineae</taxon>
        <taxon>Lyophyllaceae</taxon>
        <taxon>Tricholomella</taxon>
    </lineage>
</organism>
<name>A0A8H5M9Y7_9AGAR</name>
<dbReference type="Proteomes" id="UP000565441">
    <property type="component" value="Unassembled WGS sequence"/>
</dbReference>
<evidence type="ECO:0000256" key="1">
    <source>
        <dbReference type="ARBA" id="ARBA00007665"/>
    </source>
</evidence>
<comment type="similarity">
    <text evidence="1">Belongs to the IMPACT family.</text>
</comment>
<gene>
    <name evidence="3" type="ORF">D9615_002296</name>
</gene>
<dbReference type="InterPro" id="IPR020568">
    <property type="entry name" value="Ribosomal_Su5_D2-typ_SF"/>
</dbReference>